<dbReference type="EMBL" id="RAPN01000001">
    <property type="protein sequence ID" value="RKD91919.1"/>
    <property type="molecule type" value="Genomic_DNA"/>
</dbReference>
<dbReference type="InterPro" id="IPR025684">
    <property type="entry name" value="SprA_N_dom"/>
</dbReference>
<evidence type="ECO:0000313" key="3">
    <source>
        <dbReference type="EMBL" id="RKD91919.1"/>
    </source>
</evidence>
<comment type="caution">
    <text evidence="3">The sequence shown here is derived from an EMBL/GenBank/DDBJ whole genome shotgun (WGS) entry which is preliminary data.</text>
</comment>
<protein>
    <submittedName>
        <fullName evidence="3">Cell surface protein SprA</fullName>
    </submittedName>
</protein>
<gene>
    <name evidence="3" type="ORF">BC643_2288</name>
</gene>
<dbReference type="InterPro" id="IPR026377">
    <property type="entry name" value="Cell_surface_SprA"/>
</dbReference>
<feature type="domain" description="Gliding motility protein SprA N-terminal" evidence="2">
    <location>
        <begin position="74"/>
        <end position="459"/>
    </location>
</feature>
<evidence type="ECO:0000313" key="4">
    <source>
        <dbReference type="Proteomes" id="UP000283387"/>
    </source>
</evidence>
<dbReference type="Proteomes" id="UP000283387">
    <property type="component" value="Unassembled WGS sequence"/>
</dbReference>
<accession>A0A419W8Z6</accession>
<name>A0A419W8Z6_9BACT</name>
<keyword evidence="4" id="KW-1185">Reference proteome</keyword>
<feature type="domain" description="Gliding motility protein SprA N-terminal" evidence="2">
    <location>
        <begin position="1089"/>
        <end position="1615"/>
    </location>
</feature>
<organism evidence="3 4">
    <name type="scientific">Mangrovibacterium diazotrophicum</name>
    <dbReference type="NCBI Taxonomy" id="1261403"/>
    <lineage>
        <taxon>Bacteria</taxon>
        <taxon>Pseudomonadati</taxon>
        <taxon>Bacteroidota</taxon>
        <taxon>Bacteroidia</taxon>
        <taxon>Marinilabiliales</taxon>
        <taxon>Prolixibacteraceae</taxon>
        <taxon>Mangrovibacterium</taxon>
    </lineage>
</organism>
<proteinExistence type="predicted"/>
<evidence type="ECO:0000256" key="1">
    <source>
        <dbReference type="SAM" id="MobiDB-lite"/>
    </source>
</evidence>
<reference evidence="3 4" key="1">
    <citation type="submission" date="2018-09" db="EMBL/GenBank/DDBJ databases">
        <title>Genomic Encyclopedia of Archaeal and Bacterial Type Strains, Phase II (KMG-II): from individual species to whole genera.</title>
        <authorList>
            <person name="Goeker M."/>
        </authorList>
    </citation>
    <scope>NUCLEOTIDE SEQUENCE [LARGE SCALE GENOMIC DNA]</scope>
    <source>
        <strain evidence="3 4">DSM 27148</strain>
    </source>
</reference>
<feature type="compositionally biased region" description="Low complexity" evidence="1">
    <location>
        <begin position="1913"/>
        <end position="1922"/>
    </location>
</feature>
<dbReference type="Pfam" id="PF14349">
    <property type="entry name" value="SprA_N"/>
    <property type="match status" value="2"/>
</dbReference>
<feature type="region of interest" description="Disordered" evidence="1">
    <location>
        <begin position="1142"/>
        <end position="1164"/>
    </location>
</feature>
<feature type="region of interest" description="Disordered" evidence="1">
    <location>
        <begin position="1909"/>
        <end position="1930"/>
    </location>
</feature>
<evidence type="ECO:0000259" key="2">
    <source>
        <dbReference type="Pfam" id="PF14349"/>
    </source>
</evidence>
<dbReference type="NCBIfam" id="TIGR04189">
    <property type="entry name" value="surface_SprA"/>
    <property type="match status" value="1"/>
</dbReference>
<feature type="compositionally biased region" description="Low complexity" evidence="1">
    <location>
        <begin position="1146"/>
        <end position="1162"/>
    </location>
</feature>
<sequence>MVLAGVLAIASTFVATGRSAGKPDFPFAPMDSVNQVSAGLDTTGVLVYPFEDEQAFEYADSSQQSAIYLKKPSNIRTEVEYDPVTGQYILTEKVGDFDYRLPKVLSLQEYIRYDMQNSIRNYWRTKSAEQETTGQGGLFPSLTVNGEAFNKIFGGNNIDIRTQGFVEVSFGYQVNTVDNPSLSERQRKVPTFDFDQKIQMNLTGSIGDKMKMQVNYNTEATFDYENKMKLDYSGDEDEIIKKIEAGNVSLPLNGSLIKGATNLFGVRTDMQFGKLSVSTVLSQSKGETKTIQVEGGAQTTTFEIDASDYDANKHFFLSQYFRDTYDNALKNMPVVNSAITINKIEVWVTNKSGSYTSARNILALMDLGEHDDNIYNSVPSFQEQAGHTYPESVYPYNDANQMYSSITEDYSDIRTVSSITKTMSAFSSYGFKSGKDYEKVQQARQLSSSEYTINTNLGYISLNSALNSDEVLAVAYNYTANGKTYQVGEFASEVTSPGVLVVKLLKGTSFTPTLPTWDLMMKNVYSLDAYDLNSDDFVMNVTVLSDSTGSYVNYLPSSNLAGKTLLSVLNLDNLDANLDKGSNGAFDFVDGITVQAEKGRIIFPCLEPFGSYLTNQMNSSIYKEKYGYQSLYDTTKTYAKQDAEHDKYKLKGTYSGSSSSEISLGTINLAQGSVTVTSGGVTLTEYVDYTVDYTLGRVKIINPTYLDSGSSLQISVESQDLYSVQTKTLLGTHMNYAFSDNFNLGATALYLNETPISQKVNYGSEPVSNTMLGLDLNYTTESQFLTNLVDKLPFLETKEKSSIAVQAEVAKLIVGESSATDGTVYIDDFEASETDIDLSARQAWVLASTPQGQSDLFPEGDLYDDLAYGYNRARFAWYNIDPLFLRNTTLTPSHIKQDTEQQSDNLVREVYVQEIYPDKELDAGETSILSVLNMAFYPNERGPYNFDLNSSSYSSGLNPDGTLAEPTTRWGGIMREITTTDFESANIEYISFWMMDPFVNNDDGTDTGGDLYFNLGDISEDVLKDSYKSFENGLPESALITDVDTTVWGRVSTQNQLTTAFVSDDETILNQDVGFDGLSDADEMTFHDQYLQSVQNITSQSAYEEIATDPSADDYHYFRGSDYDQNELSILDRYKKYNGPEGNSVPASYSPESYSTSASTTPNCEDINDDNTLSETENYFQYHVSLRPEDMVVGQNNISDVRTASVELANGQVSDVKWYQFKIPIDSPDEVVGDIGDFSSIRFIRMFMRGFEQPTFLRLATLDLVRAEWRQYSDNLEDNSANLGASTSFEVSAVNIEENSQKEPVNYILPPDIEREVDYSSSYLVQEDEQSLLLKVEDLEQGDSRAAYKNINLDFRPYKRLKLEVHAEAIEGSDLDDDDLYFFMRLGSDYNDNYYEYELPLKLTPAGSYNGNLESDRYIVWPDENRINIPFTLFTNTKLARNADMRESGSTLSLTDVYEVAHDDWNDGKNLVKIKGSPNLGNVQVMMLGIRHKSSTLQTTDKSVEVWTDELRLTGLEDNGGWAANVRTTAKLADFGTVTFAGSHTSAGFGSIDESVSERSDEDVSTYDITGNFDMGKFFPSKAQVKIPVFLNLSKSVSNPYYNPLDPDVTMSETLANASSKSEKDSLKNLMQTYSKSSSIIFNNVKVDKKIRKDNKTSLIDPANFSVSFSYNKQLDRDVYTEYDIEKSYRLILSYVYNNRPKVYEPFKKVNLLKGNAFRLIRDFNFSLMPTQISYINNLYRYYNETQTRNVTDPDVEVPVTVNKDFLWKRSFNLRYNLTKSLIVSFSSEGTARIDEPEGVINKSDDDYQLKKDSILSNLLNLGRPILYNHVLNVTYQLPLNKIDLLNWTNATARYQAGYDWTAGSVTDETVELGNVIENTRVMQGNAQLNFNTLYNKVPFLKSVNQRFGTGTSSARSSSARAKAAESRQTQMPDVRIREVSYKDKKVPVEANQETVIHHHLKTKDVQVKVFDEEGLQVRVTTKVLNENEVSIQSRKPIDKAQVEINGKRKIENNWLYNAAQYSARTAMMLKSFSAVYSSSDGTVLPGFMPEPSVFGSAHYDPDPSMFGEIASTNAPGLPFLFGWQDEDFARKAALKGWITKDTTLNSPYIMSHNEAWSFQASLVPIPNLNVNLSGSRSASENSSEYYLYDVENDVFNPSNRTVSGNFTMSINTWRTAFEKIGDASVETPEAYQNMLDYRETIARRLAARRVANAEAGYNPEDNNPETEFPWGYGPTSQEVLIPAFIAAYTGQSPDKVSLNPLPSLKYLRPNWRITYDGLVSKIKGLNRVAKSISLSHSYRSTYNIGSYSTNLDYDDTEFGDGWSYVMNSSTGDFVSQYDISSVSITEQLNPLINLDVTWLNDLSTSIEINRTRNLTVSFSTDQLTEVQSREISVGLGYRFPRMDLILKSKSGQKAYSNDLNIKIDMSFKKNKTVLRDIAEEDDQLSAGQNAVTLKTSADYQLSDRFQLKLYYDKVINNPFTSSSYPSSTTSFGMSFRFTLAQ</sequence>